<reference evidence="4 5" key="1">
    <citation type="submission" date="2020-04" db="EMBL/GenBank/DDBJ databases">
        <title>MicrobeNet Type strains.</title>
        <authorList>
            <person name="Nicholson A.C."/>
        </authorList>
    </citation>
    <scope>NUCLEOTIDE SEQUENCE [LARGE SCALE GENOMIC DNA]</scope>
    <source>
        <strain evidence="4 5">ATCC BAA-788</strain>
    </source>
</reference>
<dbReference type="Proteomes" id="UP000581206">
    <property type="component" value="Unassembled WGS sequence"/>
</dbReference>
<dbReference type="Pfam" id="PF10646">
    <property type="entry name" value="Germane"/>
    <property type="match status" value="1"/>
</dbReference>
<evidence type="ECO:0000313" key="5">
    <source>
        <dbReference type="Proteomes" id="UP000581206"/>
    </source>
</evidence>
<dbReference type="RefSeq" id="WP_168629686.1">
    <property type="nucleotide sequence ID" value="NZ_BONL01000004.1"/>
</dbReference>
<dbReference type="InterPro" id="IPR019606">
    <property type="entry name" value="GerMN"/>
</dbReference>
<dbReference type="EMBL" id="JAAXOX010000003">
    <property type="protein sequence ID" value="NKY22563.1"/>
    <property type="molecule type" value="Genomic_DNA"/>
</dbReference>
<sequence length="562" mass="58757">MTRRISLLLVLLLTLAGCAAMPTSGPVGTGVVGDTEQESVEPLGDPPPQDGTPEDIVRGFLGASAAGFSRSSGGENDDFRNAREYLSGETRRSWTPRERVVVYPTASSPQLRLDGSQVQVTVKVAARIDADGRYAQAGPSAEETLVFGMVQDSEGQWRISALDDGVVLSEPNFEAIYRSSTLYFLSQDGTFLVPETRWFPLRNLATSIVRALLAGPSPWLRDAVRTAIPEGASLQPDAVSVDSDGVATVSLAAGGLPTEPGDRSLMQAQLEASLKVARVRTVEVSADGVAMDPDPITLDRGQDPGGALEAVQGGDTLVQLSHGEFVPVDGVDSLAGLDLRSPARQPGGDLRVGLSGANKLITLPAGDQDQRTLLSSGSALVAPSVDRIGWAWTAEEGGDALIAVDSGGDDVRIEADWLVDREIRSLRVARDASRLAVVSDGPDGVRIDVVAVVRDDSGTPQSVGPAQRVGASLIDASRVVWVDESSLGVLGISGSVTTEVYHLVPLAGASEARGAIADPVDIAGGKGDSVVYLSNDDDQIYSRSGPSWVAVADDVRYPSFAG</sequence>
<evidence type="ECO:0000256" key="1">
    <source>
        <dbReference type="SAM" id="MobiDB-lite"/>
    </source>
</evidence>
<keyword evidence="5" id="KW-1185">Reference proteome</keyword>
<dbReference type="SMART" id="SM00909">
    <property type="entry name" value="Germane"/>
    <property type="match status" value="1"/>
</dbReference>
<organism evidence="4 5">
    <name type="scientific">Cellulomonas denverensis</name>
    <dbReference type="NCBI Taxonomy" id="264297"/>
    <lineage>
        <taxon>Bacteria</taxon>
        <taxon>Bacillati</taxon>
        <taxon>Actinomycetota</taxon>
        <taxon>Actinomycetes</taxon>
        <taxon>Micrococcales</taxon>
        <taxon>Cellulomonadaceae</taxon>
        <taxon>Cellulomonas</taxon>
    </lineage>
</organism>
<dbReference type="PROSITE" id="PS51257">
    <property type="entry name" value="PROKAR_LIPOPROTEIN"/>
    <property type="match status" value="1"/>
</dbReference>
<dbReference type="InterPro" id="IPR059026">
    <property type="entry name" value="LpqB_N"/>
</dbReference>
<dbReference type="InterPro" id="IPR018910">
    <property type="entry name" value="LpqB_C"/>
</dbReference>
<feature type="domain" description="GerMN" evidence="3">
    <location>
        <begin position="205"/>
        <end position="295"/>
    </location>
</feature>
<dbReference type="Pfam" id="PF25976">
    <property type="entry name" value="LpqB_N"/>
    <property type="match status" value="1"/>
</dbReference>
<evidence type="ECO:0000256" key="2">
    <source>
        <dbReference type="SAM" id="SignalP"/>
    </source>
</evidence>
<protein>
    <recommendedName>
        <fullName evidence="3">GerMN domain-containing protein</fullName>
    </recommendedName>
</protein>
<name>A0A7X6KUT6_9CELL</name>
<feature type="signal peptide" evidence="2">
    <location>
        <begin position="1"/>
        <end position="19"/>
    </location>
</feature>
<feature type="chain" id="PRO_5038841296" description="GerMN domain-containing protein" evidence="2">
    <location>
        <begin position="20"/>
        <end position="562"/>
    </location>
</feature>
<gene>
    <name evidence="4" type="ORF">HGA03_07760</name>
</gene>
<keyword evidence="2" id="KW-0732">Signal</keyword>
<comment type="caution">
    <text evidence="4">The sequence shown here is derived from an EMBL/GenBank/DDBJ whole genome shotgun (WGS) entry which is preliminary data.</text>
</comment>
<accession>A0A7X6KUT6</accession>
<evidence type="ECO:0000313" key="4">
    <source>
        <dbReference type="EMBL" id="NKY22563.1"/>
    </source>
</evidence>
<evidence type="ECO:0000259" key="3">
    <source>
        <dbReference type="SMART" id="SM00909"/>
    </source>
</evidence>
<dbReference type="AlphaFoldDB" id="A0A7X6KUT6"/>
<dbReference type="Pfam" id="PF10647">
    <property type="entry name" value="Gmad1"/>
    <property type="match status" value="1"/>
</dbReference>
<feature type="region of interest" description="Disordered" evidence="1">
    <location>
        <begin position="24"/>
        <end position="53"/>
    </location>
</feature>
<proteinExistence type="predicted"/>